<dbReference type="GO" id="GO:0004523">
    <property type="term" value="F:RNA-DNA hybrid ribonuclease activity"/>
    <property type="evidence" value="ECO:0007669"/>
    <property type="project" value="InterPro"/>
</dbReference>
<dbReference type="Proteomes" id="UP000299102">
    <property type="component" value="Unassembled WGS sequence"/>
</dbReference>
<dbReference type="InterPro" id="IPR036397">
    <property type="entry name" value="RNaseH_sf"/>
</dbReference>
<dbReference type="PROSITE" id="PS50879">
    <property type="entry name" value="RNASE_H_1"/>
    <property type="match status" value="1"/>
</dbReference>
<keyword evidence="3" id="KW-1185">Reference proteome</keyword>
<accession>A0A4C1TCG3</accession>
<protein>
    <recommendedName>
        <fullName evidence="1">RNase H type-1 domain-containing protein</fullName>
    </recommendedName>
</protein>
<dbReference type="Gene3D" id="3.30.420.10">
    <property type="entry name" value="Ribonuclease H-like superfamily/Ribonuclease H"/>
    <property type="match status" value="1"/>
</dbReference>
<gene>
    <name evidence="2" type="ORF">EVAR_73895_1</name>
</gene>
<comment type="caution">
    <text evidence="2">The sequence shown here is derived from an EMBL/GenBank/DDBJ whole genome shotgun (WGS) entry which is preliminary data.</text>
</comment>
<dbReference type="InterPro" id="IPR002156">
    <property type="entry name" value="RNaseH_domain"/>
</dbReference>
<dbReference type="GO" id="GO:0003676">
    <property type="term" value="F:nucleic acid binding"/>
    <property type="evidence" value="ECO:0007669"/>
    <property type="project" value="InterPro"/>
</dbReference>
<reference evidence="2 3" key="1">
    <citation type="journal article" date="2019" name="Commun. Biol.">
        <title>The bagworm genome reveals a unique fibroin gene that provides high tensile strength.</title>
        <authorList>
            <person name="Kono N."/>
            <person name="Nakamura H."/>
            <person name="Ohtoshi R."/>
            <person name="Tomita M."/>
            <person name="Numata K."/>
            <person name="Arakawa K."/>
        </authorList>
    </citation>
    <scope>NUCLEOTIDE SEQUENCE [LARGE SCALE GENOMIC DNA]</scope>
</reference>
<dbReference type="OrthoDB" id="8064596at2759"/>
<dbReference type="AlphaFoldDB" id="A0A4C1TCG3"/>
<evidence type="ECO:0000259" key="1">
    <source>
        <dbReference type="PROSITE" id="PS50879"/>
    </source>
</evidence>
<sequence>MDQGREKRRDWAFTLKGPLNCFSVQAEVRVRTECIRALNVMGRTRLVRIFTDSQMPIRATSAEWTTSRTVWDWKNTINSYSTHSELYIIWVLVHVGITGNERANSFSSRAIELSEISLVCAKPFDAIKSELIKAWAHRSHSTVDSIREFYGAIQTRRKRENR</sequence>
<proteinExistence type="predicted"/>
<dbReference type="SUPFAM" id="SSF53098">
    <property type="entry name" value="Ribonuclease H-like"/>
    <property type="match status" value="1"/>
</dbReference>
<name>A0A4C1TCG3_EUMVA</name>
<evidence type="ECO:0000313" key="3">
    <source>
        <dbReference type="Proteomes" id="UP000299102"/>
    </source>
</evidence>
<dbReference type="InterPro" id="IPR012337">
    <property type="entry name" value="RNaseH-like_sf"/>
</dbReference>
<feature type="domain" description="RNase H type-1" evidence="1">
    <location>
        <begin position="1"/>
        <end position="112"/>
    </location>
</feature>
<evidence type="ECO:0000313" key="2">
    <source>
        <dbReference type="EMBL" id="GBP11824.1"/>
    </source>
</evidence>
<organism evidence="2 3">
    <name type="scientific">Eumeta variegata</name>
    <name type="common">Bagworm moth</name>
    <name type="synonym">Eumeta japonica</name>
    <dbReference type="NCBI Taxonomy" id="151549"/>
    <lineage>
        <taxon>Eukaryota</taxon>
        <taxon>Metazoa</taxon>
        <taxon>Ecdysozoa</taxon>
        <taxon>Arthropoda</taxon>
        <taxon>Hexapoda</taxon>
        <taxon>Insecta</taxon>
        <taxon>Pterygota</taxon>
        <taxon>Neoptera</taxon>
        <taxon>Endopterygota</taxon>
        <taxon>Lepidoptera</taxon>
        <taxon>Glossata</taxon>
        <taxon>Ditrysia</taxon>
        <taxon>Tineoidea</taxon>
        <taxon>Psychidae</taxon>
        <taxon>Oiketicinae</taxon>
        <taxon>Eumeta</taxon>
    </lineage>
</organism>
<dbReference type="EMBL" id="BGZK01009309">
    <property type="protein sequence ID" value="GBP11824.1"/>
    <property type="molecule type" value="Genomic_DNA"/>
</dbReference>